<evidence type="ECO:0000259" key="5">
    <source>
        <dbReference type="PROSITE" id="PS50043"/>
    </source>
</evidence>
<dbReference type="InterPro" id="IPR000792">
    <property type="entry name" value="Tscrpt_reg_LuxR_C"/>
</dbReference>
<dbReference type="Pfam" id="PF00072">
    <property type="entry name" value="Response_reg"/>
    <property type="match status" value="1"/>
</dbReference>
<dbReference type="InterPro" id="IPR001789">
    <property type="entry name" value="Sig_transdc_resp-reg_receiver"/>
</dbReference>
<dbReference type="GO" id="GO:0003677">
    <property type="term" value="F:DNA binding"/>
    <property type="evidence" value="ECO:0007669"/>
    <property type="project" value="UniProtKB-KW"/>
</dbReference>
<evidence type="ECO:0000313" key="8">
    <source>
        <dbReference type="Proteomes" id="UP000483004"/>
    </source>
</evidence>
<dbReference type="PROSITE" id="PS50043">
    <property type="entry name" value="HTH_LUXR_2"/>
    <property type="match status" value="1"/>
</dbReference>
<dbReference type="GO" id="GO:0006355">
    <property type="term" value="P:regulation of DNA-templated transcription"/>
    <property type="evidence" value="ECO:0007669"/>
    <property type="project" value="InterPro"/>
</dbReference>
<dbReference type="GO" id="GO:0000160">
    <property type="term" value="P:phosphorelay signal transduction system"/>
    <property type="evidence" value="ECO:0007669"/>
    <property type="project" value="InterPro"/>
</dbReference>
<dbReference type="RefSeq" id="WP_151543460.1">
    <property type="nucleotide sequence ID" value="NZ_WBMR01000105.1"/>
</dbReference>
<dbReference type="InterPro" id="IPR039420">
    <property type="entry name" value="WalR-like"/>
</dbReference>
<proteinExistence type="predicted"/>
<feature type="modified residue" description="4-aspartylphosphate" evidence="3">
    <location>
        <position position="62"/>
    </location>
</feature>
<evidence type="ECO:0000259" key="6">
    <source>
        <dbReference type="PROSITE" id="PS50110"/>
    </source>
</evidence>
<dbReference type="SUPFAM" id="SSF52172">
    <property type="entry name" value="CheY-like"/>
    <property type="match status" value="1"/>
</dbReference>
<dbReference type="PRINTS" id="PR00038">
    <property type="entry name" value="HTHLUXR"/>
</dbReference>
<feature type="domain" description="Response regulatory" evidence="6">
    <location>
        <begin position="11"/>
        <end position="127"/>
    </location>
</feature>
<evidence type="ECO:0000256" key="1">
    <source>
        <dbReference type="ARBA" id="ARBA00022553"/>
    </source>
</evidence>
<dbReference type="CDD" id="cd17535">
    <property type="entry name" value="REC_NarL-like"/>
    <property type="match status" value="1"/>
</dbReference>
<keyword evidence="2" id="KW-0238">DNA-binding</keyword>
<dbReference type="AlphaFoldDB" id="A0A6L3VPY0"/>
<dbReference type="Proteomes" id="UP000483004">
    <property type="component" value="Unassembled WGS sequence"/>
</dbReference>
<dbReference type="Pfam" id="PF00196">
    <property type="entry name" value="GerE"/>
    <property type="match status" value="1"/>
</dbReference>
<keyword evidence="8" id="KW-1185">Reference proteome</keyword>
<dbReference type="PROSITE" id="PS50110">
    <property type="entry name" value="RESPONSE_REGULATORY"/>
    <property type="match status" value="1"/>
</dbReference>
<evidence type="ECO:0000256" key="2">
    <source>
        <dbReference type="ARBA" id="ARBA00023125"/>
    </source>
</evidence>
<dbReference type="PANTHER" id="PTHR43214:SF43">
    <property type="entry name" value="TWO-COMPONENT RESPONSE REGULATOR"/>
    <property type="match status" value="1"/>
</dbReference>
<dbReference type="PANTHER" id="PTHR43214">
    <property type="entry name" value="TWO-COMPONENT RESPONSE REGULATOR"/>
    <property type="match status" value="1"/>
</dbReference>
<dbReference type="CDD" id="cd06170">
    <property type="entry name" value="LuxR_C_like"/>
    <property type="match status" value="1"/>
</dbReference>
<dbReference type="SMART" id="SM00448">
    <property type="entry name" value="REC"/>
    <property type="match status" value="1"/>
</dbReference>
<dbReference type="EMBL" id="WBMR01000105">
    <property type="protein sequence ID" value="KAB2372850.1"/>
    <property type="molecule type" value="Genomic_DNA"/>
</dbReference>
<dbReference type="InterPro" id="IPR016032">
    <property type="entry name" value="Sig_transdc_resp-reg_C-effctor"/>
</dbReference>
<dbReference type="PROSITE" id="PS00622">
    <property type="entry name" value="HTH_LUXR_1"/>
    <property type="match status" value="1"/>
</dbReference>
<evidence type="ECO:0000256" key="3">
    <source>
        <dbReference type="PROSITE-ProRule" id="PRU00169"/>
    </source>
</evidence>
<organism evidence="7 8">
    <name type="scientific">Actinomadura montaniterrae</name>
    <dbReference type="NCBI Taxonomy" id="1803903"/>
    <lineage>
        <taxon>Bacteria</taxon>
        <taxon>Bacillati</taxon>
        <taxon>Actinomycetota</taxon>
        <taxon>Actinomycetes</taxon>
        <taxon>Streptosporangiales</taxon>
        <taxon>Thermomonosporaceae</taxon>
        <taxon>Actinomadura</taxon>
    </lineage>
</organism>
<feature type="domain" description="HTH luxR-type" evidence="5">
    <location>
        <begin position="151"/>
        <end position="216"/>
    </location>
</feature>
<reference evidence="7 8" key="1">
    <citation type="submission" date="2019-09" db="EMBL/GenBank/DDBJ databases">
        <title>Actinomadura physcomitrii sp. nov., a novel actinomycete isolated from moss [Physcomitrium sphaericum (Ludw) Fuernr].</title>
        <authorList>
            <person name="Liu C."/>
            <person name="Zhuang X."/>
        </authorList>
    </citation>
    <scope>NUCLEOTIDE SEQUENCE [LARGE SCALE GENOMIC DNA]</scope>
    <source>
        <strain evidence="7 8">CYP1-1B</strain>
    </source>
</reference>
<evidence type="ECO:0000313" key="7">
    <source>
        <dbReference type="EMBL" id="KAB2372850.1"/>
    </source>
</evidence>
<evidence type="ECO:0000256" key="4">
    <source>
        <dbReference type="SAM" id="MobiDB-lite"/>
    </source>
</evidence>
<dbReference type="OrthoDB" id="9808843at2"/>
<keyword evidence="1 3" id="KW-0597">Phosphoprotein</keyword>
<dbReference type="SMART" id="SM00421">
    <property type="entry name" value="HTH_LUXR"/>
    <property type="match status" value="1"/>
</dbReference>
<dbReference type="InterPro" id="IPR011006">
    <property type="entry name" value="CheY-like_superfamily"/>
</dbReference>
<gene>
    <name evidence="7" type="ORF">F9B16_29390</name>
</gene>
<name>A0A6L3VPY0_9ACTN</name>
<accession>A0A6L3VPY0</accession>
<sequence>MTPPPPAPPIRVLIADDHPVVRQGLRTFLGIQDDIEVVGEAEDGTSAVTLAESLKPDIVLMDLKMPGADGVTALTELRARGVGARVLILTSVTERGHVLPAVQAGAAGYLYKDVDPRALVQAIRAVHDGHVLFAPDAAEAMLRAEPEREPADRGLGALTEREREVLVHIARGRSNREIARALVVSEKTVKTHVSNLLMKLGVQDRTQAALYAVRHGIGRDGTARDDAGRDGADRAGEAARE</sequence>
<protein>
    <submittedName>
        <fullName evidence="7">Response regulator transcription factor</fullName>
    </submittedName>
</protein>
<dbReference type="SUPFAM" id="SSF46894">
    <property type="entry name" value="C-terminal effector domain of the bipartite response regulators"/>
    <property type="match status" value="1"/>
</dbReference>
<dbReference type="InterPro" id="IPR058245">
    <property type="entry name" value="NreC/VraR/RcsB-like_REC"/>
</dbReference>
<dbReference type="Gene3D" id="3.40.50.2300">
    <property type="match status" value="1"/>
</dbReference>
<comment type="caution">
    <text evidence="7">The sequence shown here is derived from an EMBL/GenBank/DDBJ whole genome shotgun (WGS) entry which is preliminary data.</text>
</comment>
<feature type="region of interest" description="Disordered" evidence="4">
    <location>
        <begin position="220"/>
        <end position="241"/>
    </location>
</feature>